<keyword evidence="7 13" id="KW-0418">Kinase</keyword>
<dbReference type="SMART" id="SM00304">
    <property type="entry name" value="HAMP"/>
    <property type="match status" value="1"/>
</dbReference>
<dbReference type="Pfam" id="PF06580">
    <property type="entry name" value="His_kinase"/>
    <property type="match status" value="1"/>
</dbReference>
<feature type="coiled-coil region" evidence="10">
    <location>
        <begin position="43"/>
        <end position="70"/>
    </location>
</feature>
<evidence type="ECO:0000256" key="11">
    <source>
        <dbReference type="SAM" id="Phobius"/>
    </source>
</evidence>
<dbReference type="GO" id="GO:0000155">
    <property type="term" value="F:phosphorelay sensor kinase activity"/>
    <property type="evidence" value="ECO:0007669"/>
    <property type="project" value="InterPro"/>
</dbReference>
<evidence type="ECO:0000313" key="13">
    <source>
        <dbReference type="EMBL" id="MCR2802490.1"/>
    </source>
</evidence>
<keyword evidence="9 11" id="KW-0472">Membrane</keyword>
<dbReference type="Gene3D" id="3.30.450.20">
    <property type="entry name" value="PAS domain"/>
    <property type="match status" value="2"/>
</dbReference>
<accession>A0A9X2S6Y8</accession>
<dbReference type="EMBL" id="JANIPJ010000001">
    <property type="protein sequence ID" value="MCR2802490.1"/>
    <property type="molecule type" value="Genomic_DNA"/>
</dbReference>
<feature type="domain" description="HAMP" evidence="12">
    <location>
        <begin position="317"/>
        <end position="369"/>
    </location>
</feature>
<reference evidence="13" key="1">
    <citation type="submission" date="2022-08" db="EMBL/GenBank/DDBJ databases">
        <title>The genomic sequence of strain Paenibacillus sp. SCIV0701.</title>
        <authorList>
            <person name="Zhao H."/>
        </authorList>
    </citation>
    <scope>NUCLEOTIDE SEQUENCE</scope>
    <source>
        <strain evidence="13">SCIV0701</strain>
    </source>
</reference>
<feature type="transmembrane region" description="Helical" evidence="11">
    <location>
        <begin position="21"/>
        <end position="41"/>
    </location>
</feature>
<feature type="transmembrane region" description="Helical" evidence="11">
    <location>
        <begin position="295"/>
        <end position="318"/>
    </location>
</feature>
<keyword evidence="4" id="KW-1003">Cell membrane</keyword>
<evidence type="ECO:0000256" key="8">
    <source>
        <dbReference type="ARBA" id="ARBA00023012"/>
    </source>
</evidence>
<evidence type="ECO:0000256" key="10">
    <source>
        <dbReference type="SAM" id="Coils"/>
    </source>
</evidence>
<evidence type="ECO:0000256" key="2">
    <source>
        <dbReference type="ARBA" id="ARBA00004651"/>
    </source>
</evidence>
<dbReference type="EC" id="2.7.13.3" evidence="3"/>
<dbReference type="InterPro" id="IPR004358">
    <property type="entry name" value="Sig_transdc_His_kin-like_C"/>
</dbReference>
<dbReference type="PANTHER" id="PTHR34220">
    <property type="entry name" value="SENSOR HISTIDINE KINASE YPDA"/>
    <property type="match status" value="1"/>
</dbReference>
<evidence type="ECO:0000256" key="5">
    <source>
        <dbReference type="ARBA" id="ARBA00022553"/>
    </source>
</evidence>
<comment type="caution">
    <text evidence="13">The sequence shown here is derived from an EMBL/GenBank/DDBJ whole genome shotgun (WGS) entry which is preliminary data.</text>
</comment>
<dbReference type="PRINTS" id="PR00344">
    <property type="entry name" value="BCTRLSENSOR"/>
</dbReference>
<comment type="subcellular location">
    <subcellularLocation>
        <location evidence="2">Cell membrane</location>
        <topology evidence="2">Multi-pass membrane protein</topology>
    </subcellularLocation>
</comment>
<dbReference type="Pfam" id="PF02518">
    <property type="entry name" value="HATPase_c"/>
    <property type="match status" value="1"/>
</dbReference>
<dbReference type="SMART" id="SM00387">
    <property type="entry name" value="HATPase_c"/>
    <property type="match status" value="1"/>
</dbReference>
<keyword evidence="10" id="KW-0175">Coiled coil</keyword>
<evidence type="ECO:0000256" key="9">
    <source>
        <dbReference type="ARBA" id="ARBA00023136"/>
    </source>
</evidence>
<dbReference type="InterPro" id="IPR003660">
    <property type="entry name" value="HAMP_dom"/>
</dbReference>
<evidence type="ECO:0000256" key="6">
    <source>
        <dbReference type="ARBA" id="ARBA00022679"/>
    </source>
</evidence>
<dbReference type="Pfam" id="PF00672">
    <property type="entry name" value="HAMP"/>
    <property type="match status" value="1"/>
</dbReference>
<dbReference type="RefSeq" id="WP_257442024.1">
    <property type="nucleotide sequence ID" value="NZ_JANIPJ010000001.1"/>
</dbReference>
<dbReference type="SUPFAM" id="SSF158472">
    <property type="entry name" value="HAMP domain-like"/>
    <property type="match status" value="1"/>
</dbReference>
<sequence length="599" mass="68322">MLYKWIRLTNNLKLRHKLIASYILVVMIPVMIIGGVVVGYFRAQAMDRAIEQAINNVEKTKTQLTNMLRIPLEVSDKLLLDTGLERVATTRYESVLELTKEYRAYEGFKTFFKFYRELSGIRFYYENPTLINNLELIPVDEEIRDRHWYQQAKASKNVNWYYINDEEHIPVRKLSLIRQVSFQDRQASGVLMVSLDQQELNRMLAQEPFETLIADDRGYVVAAQNHSLVGKTLNALEYGADLSEVPVGSHKLDINGEPSYVVVDKLTPELSASSLRIISVFTTESIVQDANRVSVIGLFLILLVLLIALFFVATVSLLTTNRLLRLSRHLNRLALGDLHVVSRIDGNDEIGQLSRQFNYMVDSIRTLVVQVVEKTEQNNALELAQREIKLKMMASQINPHFLFNALESIRMNALMKGEREIATVVRMLAKLMRKNLEVGRDHIPLKEEIEMVRSYLDIQKFRYEERLHYELTIDPDAHDVQVPPLIIQPLIENAVVHGVEGKENGVKVDLIIRMEGKEAVVTVRDDGLGMTPERLKEVESTLSSPEDSGTNRIGLRNVHERLVMTFGERHGLRIASEYGHGTTFVFTLPAAPSAPEQGM</sequence>
<evidence type="ECO:0000256" key="1">
    <source>
        <dbReference type="ARBA" id="ARBA00000085"/>
    </source>
</evidence>
<dbReference type="AlphaFoldDB" id="A0A9X2S6Y8"/>
<proteinExistence type="predicted"/>
<keyword evidence="14" id="KW-1185">Reference proteome</keyword>
<dbReference type="PANTHER" id="PTHR34220:SF7">
    <property type="entry name" value="SENSOR HISTIDINE KINASE YPDA"/>
    <property type="match status" value="1"/>
</dbReference>
<keyword evidence="8" id="KW-0902">Two-component regulatory system</keyword>
<dbReference type="InterPro" id="IPR003594">
    <property type="entry name" value="HATPase_dom"/>
</dbReference>
<evidence type="ECO:0000256" key="3">
    <source>
        <dbReference type="ARBA" id="ARBA00012438"/>
    </source>
</evidence>
<keyword evidence="11" id="KW-1133">Transmembrane helix</keyword>
<dbReference type="Gene3D" id="6.10.340.10">
    <property type="match status" value="1"/>
</dbReference>
<keyword evidence="5" id="KW-0597">Phosphoprotein</keyword>
<dbReference type="SUPFAM" id="SSF55874">
    <property type="entry name" value="ATPase domain of HSP90 chaperone/DNA topoisomerase II/histidine kinase"/>
    <property type="match status" value="1"/>
</dbReference>
<organism evidence="13 14">
    <name type="scientific">Paenibacillus soyae</name>
    <dbReference type="NCBI Taxonomy" id="2969249"/>
    <lineage>
        <taxon>Bacteria</taxon>
        <taxon>Bacillati</taxon>
        <taxon>Bacillota</taxon>
        <taxon>Bacilli</taxon>
        <taxon>Bacillales</taxon>
        <taxon>Paenibacillaceae</taxon>
        <taxon>Paenibacillus</taxon>
    </lineage>
</organism>
<name>A0A9X2S6Y8_9BACL</name>
<evidence type="ECO:0000313" key="14">
    <source>
        <dbReference type="Proteomes" id="UP001141950"/>
    </source>
</evidence>
<evidence type="ECO:0000256" key="7">
    <source>
        <dbReference type="ARBA" id="ARBA00022777"/>
    </source>
</evidence>
<dbReference type="GO" id="GO:0005886">
    <property type="term" value="C:plasma membrane"/>
    <property type="evidence" value="ECO:0007669"/>
    <property type="project" value="UniProtKB-SubCell"/>
</dbReference>
<evidence type="ECO:0000259" key="12">
    <source>
        <dbReference type="PROSITE" id="PS50885"/>
    </source>
</evidence>
<dbReference type="InterPro" id="IPR010559">
    <property type="entry name" value="Sig_transdc_His_kin_internal"/>
</dbReference>
<dbReference type="PROSITE" id="PS50885">
    <property type="entry name" value="HAMP"/>
    <property type="match status" value="1"/>
</dbReference>
<evidence type="ECO:0000256" key="4">
    <source>
        <dbReference type="ARBA" id="ARBA00022475"/>
    </source>
</evidence>
<comment type="catalytic activity">
    <reaction evidence="1">
        <text>ATP + protein L-histidine = ADP + protein N-phospho-L-histidine.</text>
        <dbReference type="EC" id="2.7.13.3"/>
    </reaction>
</comment>
<keyword evidence="11" id="KW-0812">Transmembrane</keyword>
<dbReference type="Gene3D" id="3.30.565.10">
    <property type="entry name" value="Histidine kinase-like ATPase, C-terminal domain"/>
    <property type="match status" value="1"/>
</dbReference>
<protein>
    <recommendedName>
        <fullName evidence="3">histidine kinase</fullName>
        <ecNumber evidence="3">2.7.13.3</ecNumber>
    </recommendedName>
</protein>
<keyword evidence="6" id="KW-0808">Transferase</keyword>
<gene>
    <name evidence="13" type="ORF">NQZ67_01225</name>
</gene>
<dbReference type="CDD" id="cd06225">
    <property type="entry name" value="HAMP"/>
    <property type="match status" value="1"/>
</dbReference>
<dbReference type="Proteomes" id="UP001141950">
    <property type="component" value="Unassembled WGS sequence"/>
</dbReference>
<dbReference type="InterPro" id="IPR050640">
    <property type="entry name" value="Bact_2-comp_sensor_kinase"/>
</dbReference>
<dbReference type="InterPro" id="IPR036890">
    <property type="entry name" value="HATPase_C_sf"/>
</dbReference>